<feature type="compositionally biased region" description="Basic and acidic residues" evidence="1">
    <location>
        <begin position="1"/>
        <end position="14"/>
    </location>
</feature>
<evidence type="ECO:0000256" key="1">
    <source>
        <dbReference type="SAM" id="MobiDB-lite"/>
    </source>
</evidence>
<dbReference type="AlphaFoldDB" id="A0A7W4KCT5"/>
<evidence type="ECO:0000313" key="2">
    <source>
        <dbReference type="EMBL" id="MBB2204573.1"/>
    </source>
</evidence>
<comment type="caution">
    <text evidence="2">The sequence shown here is derived from an EMBL/GenBank/DDBJ whole genome shotgun (WGS) entry which is preliminary data.</text>
</comment>
<proteinExistence type="predicted"/>
<keyword evidence="3" id="KW-1185">Reference proteome</keyword>
<reference evidence="2 3" key="1">
    <citation type="submission" date="2020-04" db="EMBL/GenBank/DDBJ databases">
        <title>Description of novel Gluconacetobacter.</title>
        <authorList>
            <person name="Sombolestani A."/>
        </authorList>
    </citation>
    <scope>NUCLEOTIDE SEQUENCE [LARGE SCALE GENOMIC DNA]</scope>
    <source>
        <strain evidence="2 3">LMG 27800</strain>
    </source>
</reference>
<feature type="region of interest" description="Disordered" evidence="1">
    <location>
        <begin position="1"/>
        <end position="38"/>
    </location>
</feature>
<evidence type="ECO:0000313" key="3">
    <source>
        <dbReference type="Proteomes" id="UP000540556"/>
    </source>
</evidence>
<sequence length="88" mass="9644">MTHEEVGADDDPKLKAARTTAAQRGVDPRQVEAPSQAADKVTRALAKMAGNDRRAIEHTRTQQARLRQLRDRISDGMPTLATRAVAPE</sequence>
<protein>
    <submittedName>
        <fullName evidence="2">Uncharacterized protein</fullName>
    </submittedName>
</protein>
<dbReference type="EMBL" id="JABEQK010000003">
    <property type="protein sequence ID" value="MBB2204573.1"/>
    <property type="molecule type" value="Genomic_DNA"/>
</dbReference>
<gene>
    <name evidence="2" type="ORF">HLH27_05995</name>
</gene>
<dbReference type="Proteomes" id="UP000540556">
    <property type="component" value="Unassembled WGS sequence"/>
</dbReference>
<organism evidence="2 3">
    <name type="scientific">Gluconacetobacter takamatsuzukensis</name>
    <dbReference type="NCBI Taxonomy" id="1286190"/>
    <lineage>
        <taxon>Bacteria</taxon>
        <taxon>Pseudomonadati</taxon>
        <taxon>Pseudomonadota</taxon>
        <taxon>Alphaproteobacteria</taxon>
        <taxon>Acetobacterales</taxon>
        <taxon>Acetobacteraceae</taxon>
        <taxon>Gluconacetobacter</taxon>
    </lineage>
</organism>
<name>A0A7W4KCT5_9PROT</name>
<accession>A0A7W4KCT5</accession>
<dbReference type="RefSeq" id="WP_182948642.1">
    <property type="nucleotide sequence ID" value="NZ_JABEQK010000003.1"/>
</dbReference>